<reference evidence="1 2" key="1">
    <citation type="submission" date="2017-02" db="EMBL/GenBank/DDBJ databases">
        <title>Complete genome sequences of Mycobacterium kansasii strains isolated from rhesus macaques.</title>
        <authorList>
            <person name="Panda A."/>
            <person name="Nagaraj S."/>
            <person name="Zhao X."/>
            <person name="Tettelin H."/>
            <person name="Detolla L.J."/>
        </authorList>
    </citation>
    <scope>NUCLEOTIDE SEQUENCE [LARGE SCALE GENOMIC DNA]</scope>
    <source>
        <strain evidence="1 2">11-3813</strain>
    </source>
</reference>
<dbReference type="EMBL" id="MVBM01000005">
    <property type="protein sequence ID" value="OOK72408.1"/>
    <property type="molecule type" value="Genomic_DNA"/>
</dbReference>
<name>A0A1V3X050_MYCKA</name>
<sequence>MGSEAEGQVAVGSAIEDDCLRLVELALVVVSGQPADDDAVVAVQLLAPTVTSRVTVRLSCWLTEK</sequence>
<evidence type="ECO:0000313" key="2">
    <source>
        <dbReference type="Proteomes" id="UP000189229"/>
    </source>
</evidence>
<dbReference type="AlphaFoldDB" id="A0A1V3X050"/>
<protein>
    <submittedName>
        <fullName evidence="1">Uncharacterized protein</fullName>
    </submittedName>
</protein>
<organism evidence="1 2">
    <name type="scientific">Mycobacterium kansasii</name>
    <dbReference type="NCBI Taxonomy" id="1768"/>
    <lineage>
        <taxon>Bacteria</taxon>
        <taxon>Bacillati</taxon>
        <taxon>Actinomycetota</taxon>
        <taxon>Actinomycetes</taxon>
        <taxon>Mycobacteriales</taxon>
        <taxon>Mycobacteriaceae</taxon>
        <taxon>Mycobacterium</taxon>
    </lineage>
</organism>
<comment type="caution">
    <text evidence="1">The sequence shown here is derived from an EMBL/GenBank/DDBJ whole genome shotgun (WGS) entry which is preliminary data.</text>
</comment>
<proteinExistence type="predicted"/>
<accession>A0A1V3X050</accession>
<evidence type="ECO:0000313" key="1">
    <source>
        <dbReference type="EMBL" id="OOK72408.1"/>
    </source>
</evidence>
<gene>
    <name evidence="1" type="ORF">BZL30_5596</name>
</gene>
<dbReference type="Proteomes" id="UP000189229">
    <property type="component" value="Unassembled WGS sequence"/>
</dbReference>